<dbReference type="Pfam" id="PF02633">
    <property type="entry name" value="Creatininase"/>
    <property type="match status" value="1"/>
</dbReference>
<evidence type="ECO:0000256" key="1">
    <source>
        <dbReference type="ARBA" id="ARBA00001947"/>
    </source>
</evidence>
<dbReference type="PANTHER" id="PTHR35005:SF1">
    <property type="entry name" value="2-AMINO-5-FORMYLAMINO-6-RIBOSYLAMINOPYRIMIDIN-4(3H)-ONE 5'-MONOPHOSPHATE DEFORMYLASE"/>
    <property type="match status" value="1"/>
</dbReference>
<keyword evidence="2" id="KW-0479">Metal-binding</keyword>
<dbReference type="RefSeq" id="WP_129272028.1">
    <property type="nucleotide sequence ID" value="NZ_MZXW01000021.1"/>
</dbReference>
<dbReference type="AlphaFoldDB" id="A0A4Q1V2L7"/>
<evidence type="ECO:0000256" key="4">
    <source>
        <dbReference type="ARBA" id="ARBA00022833"/>
    </source>
</evidence>
<organism evidence="6 7">
    <name type="scientific">Bradyrhizobium betae</name>
    <dbReference type="NCBI Taxonomy" id="244734"/>
    <lineage>
        <taxon>Bacteria</taxon>
        <taxon>Pseudomonadati</taxon>
        <taxon>Pseudomonadota</taxon>
        <taxon>Alphaproteobacteria</taxon>
        <taxon>Hyphomicrobiales</taxon>
        <taxon>Nitrobacteraceae</taxon>
        <taxon>Bradyrhizobium</taxon>
    </lineage>
</organism>
<accession>A0A4Q1V2L7</accession>
<dbReference type="GO" id="GO:0009231">
    <property type="term" value="P:riboflavin biosynthetic process"/>
    <property type="evidence" value="ECO:0007669"/>
    <property type="project" value="TreeGrafter"/>
</dbReference>
<dbReference type="EMBL" id="MZXW01000021">
    <property type="protein sequence ID" value="RXT45835.1"/>
    <property type="molecule type" value="Genomic_DNA"/>
</dbReference>
<dbReference type="Proteomes" id="UP000290819">
    <property type="component" value="Unassembled WGS sequence"/>
</dbReference>
<gene>
    <name evidence="6" type="ORF">B5V03_18250</name>
</gene>
<comment type="similarity">
    <text evidence="5">Belongs to the creatininase superfamily.</text>
</comment>
<sequence length="272" mass="30198">MKLKSHWWWDLSAEDFRQLDLSRIVAVLPVGAVEQHGPHLPVRVDTAIVEGIIQHAVAQMADDFPALILPTMSIGKSNEHSAFPGTLTLSAETLGRVWYEVCESVHRAGVRKIVFVNSHGGQPQVMEIVCRELRVRLGMLAVSSQWSRFTDLSDFFNAAERKHGIHGGEIETSVMCHLHPELVDMALAEDFRSLSQTLERECEILMPEGPVGFGWQMQDINPKGACGNAALADAERGRAAIERAASRLIKLITEVEQYPMSRIRSATNEPTP</sequence>
<name>A0A4Q1V2L7_9BRAD</name>
<dbReference type="Gene3D" id="3.40.50.10310">
    <property type="entry name" value="Creatininase"/>
    <property type="match status" value="1"/>
</dbReference>
<evidence type="ECO:0000256" key="5">
    <source>
        <dbReference type="ARBA" id="ARBA00024029"/>
    </source>
</evidence>
<dbReference type="InterPro" id="IPR003785">
    <property type="entry name" value="Creatininase/forma_Hydrolase"/>
</dbReference>
<dbReference type="SUPFAM" id="SSF102215">
    <property type="entry name" value="Creatininase"/>
    <property type="match status" value="1"/>
</dbReference>
<proteinExistence type="inferred from homology"/>
<keyword evidence="3" id="KW-0378">Hydrolase</keyword>
<keyword evidence="4" id="KW-0862">Zinc</keyword>
<comment type="caution">
    <text evidence="6">The sequence shown here is derived from an EMBL/GenBank/DDBJ whole genome shotgun (WGS) entry which is preliminary data.</text>
</comment>
<evidence type="ECO:0000256" key="2">
    <source>
        <dbReference type="ARBA" id="ARBA00022723"/>
    </source>
</evidence>
<dbReference type="GO" id="GO:0046872">
    <property type="term" value="F:metal ion binding"/>
    <property type="evidence" value="ECO:0007669"/>
    <property type="project" value="UniProtKB-KW"/>
</dbReference>
<protein>
    <submittedName>
        <fullName evidence="6">Creatininase</fullName>
    </submittedName>
</protein>
<evidence type="ECO:0000256" key="3">
    <source>
        <dbReference type="ARBA" id="ARBA00022801"/>
    </source>
</evidence>
<dbReference type="OrthoDB" id="9801445at2"/>
<dbReference type="InterPro" id="IPR024087">
    <property type="entry name" value="Creatininase-like_sf"/>
</dbReference>
<dbReference type="PANTHER" id="PTHR35005">
    <property type="entry name" value="3-DEHYDRO-SCYLLO-INOSOSE HYDROLASE"/>
    <property type="match status" value="1"/>
</dbReference>
<evidence type="ECO:0000313" key="7">
    <source>
        <dbReference type="Proteomes" id="UP000290819"/>
    </source>
</evidence>
<evidence type="ECO:0000313" key="6">
    <source>
        <dbReference type="EMBL" id="RXT45835.1"/>
    </source>
</evidence>
<comment type="cofactor">
    <cofactor evidence="1">
        <name>Zn(2+)</name>
        <dbReference type="ChEBI" id="CHEBI:29105"/>
    </cofactor>
</comment>
<dbReference type="GO" id="GO:0016811">
    <property type="term" value="F:hydrolase activity, acting on carbon-nitrogen (but not peptide) bonds, in linear amides"/>
    <property type="evidence" value="ECO:0007669"/>
    <property type="project" value="TreeGrafter"/>
</dbReference>
<reference evidence="6 7" key="1">
    <citation type="submission" date="2017-03" db="EMBL/GenBank/DDBJ databases">
        <authorList>
            <person name="Safronova V.I."/>
            <person name="Sazanova A.L."/>
            <person name="Chirak E.R."/>
        </authorList>
    </citation>
    <scope>NUCLEOTIDE SEQUENCE [LARGE SCALE GENOMIC DNA]</scope>
    <source>
        <strain evidence="6 7">Opo-243</strain>
    </source>
</reference>
<keyword evidence="7" id="KW-1185">Reference proteome</keyword>